<feature type="region of interest" description="Disordered" evidence="5">
    <location>
        <begin position="161"/>
        <end position="186"/>
    </location>
</feature>
<dbReference type="SMART" id="SM00154">
    <property type="entry name" value="ZnF_AN1"/>
    <property type="match status" value="1"/>
</dbReference>
<keyword evidence="1" id="KW-0479">Metal-binding</keyword>
<protein>
    <recommendedName>
        <fullName evidence="10">AN1-type zinc finger protein 4</fullName>
    </recommendedName>
</protein>
<dbReference type="PANTHER" id="PTHR46728:SF1">
    <property type="entry name" value="AN1-TYPE ZINC FINGER PROTEIN 4"/>
    <property type="match status" value="1"/>
</dbReference>
<dbReference type="Gene3D" id="3.10.20.90">
    <property type="entry name" value="Phosphatidylinositol 3-kinase Catalytic Subunit, Chain A, domain 1"/>
    <property type="match status" value="1"/>
</dbReference>
<dbReference type="InterPro" id="IPR053061">
    <property type="entry name" value="AN1-type_zinc_finger"/>
</dbReference>
<dbReference type="InterPro" id="IPR019956">
    <property type="entry name" value="Ubiquitin_dom"/>
</dbReference>
<dbReference type="CDD" id="cd01802">
    <property type="entry name" value="Ubl_ZFAND4"/>
    <property type="match status" value="1"/>
</dbReference>
<evidence type="ECO:0000313" key="8">
    <source>
        <dbReference type="EMBL" id="CAB3230248.1"/>
    </source>
</evidence>
<dbReference type="InterPro" id="IPR000058">
    <property type="entry name" value="Znf_AN1"/>
</dbReference>
<evidence type="ECO:0000256" key="5">
    <source>
        <dbReference type="SAM" id="MobiDB-lite"/>
    </source>
</evidence>
<evidence type="ECO:0000256" key="2">
    <source>
        <dbReference type="ARBA" id="ARBA00022771"/>
    </source>
</evidence>
<evidence type="ECO:0000259" key="6">
    <source>
        <dbReference type="PROSITE" id="PS50053"/>
    </source>
</evidence>
<feature type="region of interest" description="Disordered" evidence="5">
    <location>
        <begin position="407"/>
        <end position="426"/>
    </location>
</feature>
<dbReference type="SUPFAM" id="SSF118310">
    <property type="entry name" value="AN1-like Zinc finger"/>
    <property type="match status" value="1"/>
</dbReference>
<dbReference type="Gene3D" id="4.10.1110.10">
    <property type="entry name" value="AN1-like Zinc finger"/>
    <property type="match status" value="1"/>
</dbReference>
<dbReference type="EMBL" id="CADEBD010000287">
    <property type="protein sequence ID" value="CAB3230248.1"/>
    <property type="molecule type" value="Genomic_DNA"/>
</dbReference>
<keyword evidence="2 4" id="KW-0863">Zinc-finger</keyword>
<reference evidence="8 9" key="1">
    <citation type="submission" date="2020-04" db="EMBL/GenBank/DDBJ databases">
        <authorList>
            <person name="Wallbank WR R."/>
            <person name="Pardo Diaz C."/>
            <person name="Kozak K."/>
            <person name="Martin S."/>
            <person name="Jiggins C."/>
            <person name="Moest M."/>
            <person name="Warren A I."/>
            <person name="Byers J.R.P. K."/>
            <person name="Montejo-Kovacevich G."/>
            <person name="Yen C E."/>
        </authorList>
    </citation>
    <scope>NUCLEOTIDE SEQUENCE [LARGE SCALE GENOMIC DNA]</scope>
</reference>
<dbReference type="PANTHER" id="PTHR46728">
    <property type="entry name" value="AN1-TYPE ZINC FINGER PROTEIN 4"/>
    <property type="match status" value="1"/>
</dbReference>
<evidence type="ECO:0000256" key="3">
    <source>
        <dbReference type="ARBA" id="ARBA00022833"/>
    </source>
</evidence>
<feature type="compositionally biased region" description="Basic and acidic residues" evidence="5">
    <location>
        <begin position="1"/>
        <end position="11"/>
    </location>
</feature>
<comment type="caution">
    <text evidence="8">The sequence shown here is derived from an EMBL/GenBank/DDBJ whole genome shotgun (WGS) entry which is preliminary data.</text>
</comment>
<evidence type="ECO:0000256" key="1">
    <source>
        <dbReference type="ARBA" id="ARBA00022723"/>
    </source>
</evidence>
<evidence type="ECO:0000256" key="4">
    <source>
        <dbReference type="PROSITE-ProRule" id="PRU00449"/>
    </source>
</evidence>
<dbReference type="Pfam" id="PF00240">
    <property type="entry name" value="ubiquitin"/>
    <property type="match status" value="1"/>
</dbReference>
<evidence type="ECO:0000313" key="9">
    <source>
        <dbReference type="Proteomes" id="UP000494256"/>
    </source>
</evidence>
<feature type="domain" description="AN1-type" evidence="7">
    <location>
        <begin position="497"/>
        <end position="544"/>
    </location>
</feature>
<proteinExistence type="predicted"/>
<dbReference type="AlphaFoldDB" id="A0A8S0ZGC8"/>
<accession>A0A8S0ZGC8</accession>
<feature type="domain" description="Ubiquitin-like" evidence="6">
    <location>
        <begin position="27"/>
        <end position="102"/>
    </location>
</feature>
<dbReference type="InterPro" id="IPR035896">
    <property type="entry name" value="AN1-like_Znf"/>
</dbReference>
<evidence type="ECO:0008006" key="10">
    <source>
        <dbReference type="Google" id="ProtNLM"/>
    </source>
</evidence>
<dbReference type="PRINTS" id="PR00348">
    <property type="entry name" value="UBIQUITIN"/>
</dbReference>
<gene>
    <name evidence="8" type="ORF">APLA_LOCUS4485</name>
</gene>
<dbReference type="Proteomes" id="UP000494256">
    <property type="component" value="Unassembled WGS sequence"/>
</dbReference>
<sequence length="560" mass="60402">MSQHGCPERLSNRSKGYTDDGPSQPTMEVLVETLTGTAFEMTVLPTDTIFAIKSKIFRVEGIPVSQQHLLYNLKELDDASSLREHAIGDGARLRLVLGMRGGPISTRRLPPPPNAEPWRDIERLLDTNRDDAEWGGSGCKVTVLVFRDGERVNMLRVKENHDGTYSPLHPNKYTSASTSVSSGEREVTRAAAAGGGEGPSGVGALHDNALTLARMTELRRRMETLCVQRTRHHSRASDKVDIQKTRSEETLSVPSLLDEGCSDPFDISYAPHSDAEDTFAPLYDGNYTRYDYDCSFTDRYTLLPPIGTRVDSDSSVQESAENERIKLSDALAGSILVKGRRDARDDEAAILEECLDSDECHLRQDSPQLAAKSLAPIPAAEYGALVGGGAWRSFGVRCAEGSHSASSLHARAPAPPRRPAPLSDALFSSSTSDLEKLKRNSRILPALSRHRNRSHLHLSDSGLDVAGGAGAGGGAAPAGPGAAAVAAADGEGSASPRKARSRCQLCRKRLSIATLHRCRCGGSYCAPHRYAEVHGCAYDYRADAAALLQPPVHAPKLPRI</sequence>
<dbReference type="SMART" id="SM00213">
    <property type="entry name" value="UBQ"/>
    <property type="match status" value="1"/>
</dbReference>
<dbReference type="PROSITE" id="PS51039">
    <property type="entry name" value="ZF_AN1"/>
    <property type="match status" value="1"/>
</dbReference>
<dbReference type="InterPro" id="IPR029071">
    <property type="entry name" value="Ubiquitin-like_domsf"/>
</dbReference>
<dbReference type="InterPro" id="IPR000626">
    <property type="entry name" value="Ubiquitin-like_dom"/>
</dbReference>
<keyword evidence="3" id="KW-0862">Zinc</keyword>
<feature type="region of interest" description="Disordered" evidence="5">
    <location>
        <begin position="1"/>
        <end position="25"/>
    </location>
</feature>
<feature type="compositionally biased region" description="Polar residues" evidence="5">
    <location>
        <begin position="172"/>
        <end position="182"/>
    </location>
</feature>
<evidence type="ECO:0000259" key="7">
    <source>
        <dbReference type="PROSITE" id="PS51039"/>
    </source>
</evidence>
<dbReference type="GO" id="GO:0008270">
    <property type="term" value="F:zinc ion binding"/>
    <property type="evidence" value="ECO:0007669"/>
    <property type="project" value="UniProtKB-KW"/>
</dbReference>
<dbReference type="SUPFAM" id="SSF54236">
    <property type="entry name" value="Ubiquitin-like"/>
    <property type="match status" value="1"/>
</dbReference>
<name>A0A8S0ZGC8_ARCPL</name>
<dbReference type="PROSITE" id="PS50053">
    <property type="entry name" value="UBIQUITIN_2"/>
    <property type="match status" value="1"/>
</dbReference>
<organism evidence="8 9">
    <name type="scientific">Arctia plantaginis</name>
    <name type="common">Wood tiger moth</name>
    <name type="synonym">Phalaena plantaginis</name>
    <dbReference type="NCBI Taxonomy" id="874455"/>
    <lineage>
        <taxon>Eukaryota</taxon>
        <taxon>Metazoa</taxon>
        <taxon>Ecdysozoa</taxon>
        <taxon>Arthropoda</taxon>
        <taxon>Hexapoda</taxon>
        <taxon>Insecta</taxon>
        <taxon>Pterygota</taxon>
        <taxon>Neoptera</taxon>
        <taxon>Endopterygota</taxon>
        <taxon>Lepidoptera</taxon>
        <taxon>Glossata</taxon>
        <taxon>Ditrysia</taxon>
        <taxon>Noctuoidea</taxon>
        <taxon>Erebidae</taxon>
        <taxon>Arctiinae</taxon>
        <taxon>Arctia</taxon>
    </lineage>
</organism>